<proteinExistence type="predicted"/>
<dbReference type="InterPro" id="IPR010916">
    <property type="entry name" value="TonB_box_CS"/>
</dbReference>
<accession>A0A2J6S2C0</accession>
<keyword evidence="6" id="KW-1185">Reference proteome</keyword>
<evidence type="ECO:0000313" key="6">
    <source>
        <dbReference type="Proteomes" id="UP000235786"/>
    </source>
</evidence>
<dbReference type="PANTHER" id="PTHR45708:SF49">
    <property type="entry name" value="ENDOCHITINASE"/>
    <property type="match status" value="1"/>
</dbReference>
<keyword evidence="3" id="KW-0812">Transmembrane</keyword>
<dbReference type="InterPro" id="IPR050542">
    <property type="entry name" value="Glycosyl_Hydrlase18_Chitinase"/>
</dbReference>
<evidence type="ECO:0000259" key="4">
    <source>
        <dbReference type="PROSITE" id="PS51910"/>
    </source>
</evidence>
<dbReference type="OrthoDB" id="6020543at2759"/>
<evidence type="ECO:0000256" key="1">
    <source>
        <dbReference type="ARBA" id="ARBA00022801"/>
    </source>
</evidence>
<sequence length="451" mass="47006">MLDLLQSTLDLVQGIAVANGLSSASAATSPSPSPSPPPVVNEIFTPIKHPNPQCTPSTSTIISTLTSTTTATPTPVTTTETVTVSAAALPIQPTTTLAQIPDALTSAAQSGQQAAATSTLPAITPISSAAAIYEFNATSSTNIAVYFGQTAATGATSLLAQCADPNIDIVILAFVLQQLDGGAYPQLNFGAACGGQTPTMAAKAPGLLYCPDLAGNITACQRGYGKKVLLSIGGASSNIKFTNAAQAKKFAGVLWDLFGPPGSIDPTLRPFGTVEVDGFDIDNEDNFPANFPTLASSFRALFPLSLTKQYYLSSAPQCLFPFADPLPMLLQCDFVWVQFFNNPACQIGTPGFNNSLVSWAKNLNASTLTPKPRFFVGAPSWSGAAPLAYEGIIGGPEGMQKVVRGVREVMGKNGVGSFLGGVMFWDVSFLAFLSLLGGFWGWNIGRLMVNQ</sequence>
<dbReference type="InterPro" id="IPR017853">
    <property type="entry name" value="GH"/>
</dbReference>
<gene>
    <name evidence="5" type="ORF">L207DRAFT_420105</name>
</gene>
<evidence type="ECO:0000256" key="2">
    <source>
        <dbReference type="ARBA" id="ARBA00023295"/>
    </source>
</evidence>
<dbReference type="Pfam" id="PF00704">
    <property type="entry name" value="Glyco_hydro_18"/>
    <property type="match status" value="1"/>
</dbReference>
<name>A0A2J6S2C0_HYAVF</name>
<keyword evidence="2" id="KW-0326">Glycosidase</keyword>
<dbReference type="Gene3D" id="3.20.20.80">
    <property type="entry name" value="Glycosidases"/>
    <property type="match status" value="1"/>
</dbReference>
<dbReference type="EMBL" id="KZ613940">
    <property type="protein sequence ID" value="PMD44920.1"/>
    <property type="molecule type" value="Genomic_DNA"/>
</dbReference>
<evidence type="ECO:0000256" key="3">
    <source>
        <dbReference type="SAM" id="Phobius"/>
    </source>
</evidence>
<organism evidence="5 6">
    <name type="scientific">Hyaloscypha variabilis (strain UAMH 11265 / GT02V1 / F)</name>
    <name type="common">Meliniomyces variabilis</name>
    <dbReference type="NCBI Taxonomy" id="1149755"/>
    <lineage>
        <taxon>Eukaryota</taxon>
        <taxon>Fungi</taxon>
        <taxon>Dikarya</taxon>
        <taxon>Ascomycota</taxon>
        <taxon>Pezizomycotina</taxon>
        <taxon>Leotiomycetes</taxon>
        <taxon>Helotiales</taxon>
        <taxon>Hyaloscyphaceae</taxon>
        <taxon>Hyaloscypha</taxon>
        <taxon>Hyaloscypha variabilis</taxon>
    </lineage>
</organism>
<dbReference type="GO" id="GO:0005576">
    <property type="term" value="C:extracellular region"/>
    <property type="evidence" value="ECO:0007669"/>
    <property type="project" value="TreeGrafter"/>
</dbReference>
<keyword evidence="3" id="KW-0472">Membrane</keyword>
<reference evidence="5 6" key="1">
    <citation type="submission" date="2016-04" db="EMBL/GenBank/DDBJ databases">
        <title>A degradative enzymes factory behind the ericoid mycorrhizal symbiosis.</title>
        <authorList>
            <consortium name="DOE Joint Genome Institute"/>
            <person name="Martino E."/>
            <person name="Morin E."/>
            <person name="Grelet G."/>
            <person name="Kuo A."/>
            <person name="Kohler A."/>
            <person name="Daghino S."/>
            <person name="Barry K."/>
            <person name="Choi C."/>
            <person name="Cichocki N."/>
            <person name="Clum A."/>
            <person name="Copeland A."/>
            <person name="Hainaut M."/>
            <person name="Haridas S."/>
            <person name="Labutti K."/>
            <person name="Lindquist E."/>
            <person name="Lipzen A."/>
            <person name="Khouja H.-R."/>
            <person name="Murat C."/>
            <person name="Ohm R."/>
            <person name="Olson A."/>
            <person name="Spatafora J."/>
            <person name="Veneault-Fourrey C."/>
            <person name="Henrissat B."/>
            <person name="Grigoriev I."/>
            <person name="Martin F."/>
            <person name="Perotto S."/>
        </authorList>
    </citation>
    <scope>NUCLEOTIDE SEQUENCE [LARGE SCALE GENOMIC DNA]</scope>
    <source>
        <strain evidence="5 6">F</strain>
    </source>
</reference>
<dbReference type="SUPFAM" id="SSF51445">
    <property type="entry name" value="(Trans)glycosidases"/>
    <property type="match status" value="1"/>
</dbReference>
<dbReference type="GO" id="GO:0004568">
    <property type="term" value="F:chitinase activity"/>
    <property type="evidence" value="ECO:0007669"/>
    <property type="project" value="TreeGrafter"/>
</dbReference>
<keyword evidence="3" id="KW-1133">Transmembrane helix</keyword>
<dbReference type="AlphaFoldDB" id="A0A2J6S2C0"/>
<dbReference type="GO" id="GO:0005975">
    <property type="term" value="P:carbohydrate metabolic process"/>
    <property type="evidence" value="ECO:0007669"/>
    <property type="project" value="InterPro"/>
</dbReference>
<dbReference type="PROSITE" id="PS51910">
    <property type="entry name" value="GH18_2"/>
    <property type="match status" value="1"/>
</dbReference>
<evidence type="ECO:0000313" key="5">
    <source>
        <dbReference type="EMBL" id="PMD44920.1"/>
    </source>
</evidence>
<dbReference type="STRING" id="1149755.A0A2J6S2C0"/>
<dbReference type="PANTHER" id="PTHR45708">
    <property type="entry name" value="ENDOCHITINASE"/>
    <property type="match status" value="1"/>
</dbReference>
<dbReference type="PROSITE" id="PS00430">
    <property type="entry name" value="TONB_DEPENDENT_REC_1"/>
    <property type="match status" value="1"/>
</dbReference>
<feature type="transmembrane region" description="Helical" evidence="3">
    <location>
        <begin position="418"/>
        <end position="442"/>
    </location>
</feature>
<dbReference type="Proteomes" id="UP000235786">
    <property type="component" value="Unassembled WGS sequence"/>
</dbReference>
<keyword evidence="1 5" id="KW-0378">Hydrolase</keyword>
<feature type="domain" description="GH18" evidence="4">
    <location>
        <begin position="141"/>
        <end position="451"/>
    </location>
</feature>
<dbReference type="InterPro" id="IPR001223">
    <property type="entry name" value="Glyco_hydro18_cat"/>
</dbReference>
<protein>
    <submittedName>
        <fullName evidence="5">Glycoside hydrolase family 18 protein</fullName>
    </submittedName>
</protein>